<dbReference type="EC" id="2.7.4.9" evidence="1"/>
<keyword evidence="1" id="KW-0418">Kinase</keyword>
<keyword evidence="1" id="KW-0808">Transferase</keyword>
<sequence length="193" mass="22277">MIIVIEGGDQAGKKTQTELLFKALKKRKIKATTFSFPDYTTPVGKEIAKYLGGKRKFPPQTIHCLLAANRWEKLNDILKAQSKNSVLIMNRYYQSNLVYGLANGMKQNWLENLDAGLPKADLVILLDVSQQESFQRKKTNRDKFEKNKDFLKNISKIYRTTAKKKRWKIVDATKSKEEVHQEILKIFSKKIGL</sequence>
<gene>
    <name evidence="1" type="primary">tmk</name>
    <name evidence="1" type="ORF">H2B01_03290</name>
</gene>
<comment type="caution">
    <text evidence="1">The sequence shown here is derived from an EMBL/GenBank/DDBJ whole genome shotgun (WGS) entry which is preliminary data.</text>
</comment>
<organism evidence="1 2">
    <name type="scientific">Candidatus Nitrosomaritimum aestuariumsis</name>
    <dbReference type="NCBI Taxonomy" id="3342354"/>
    <lineage>
        <taxon>Archaea</taxon>
        <taxon>Nitrososphaerota</taxon>
        <taxon>Nitrososphaeria</taxon>
        <taxon>Nitrosopumilales</taxon>
        <taxon>Nitrosopumilaceae</taxon>
        <taxon>Candidatus Nitrosomaritimum</taxon>
    </lineage>
</organism>
<evidence type="ECO:0000313" key="2">
    <source>
        <dbReference type="Proteomes" id="UP000591542"/>
    </source>
</evidence>
<name>A0AC60W7N2_9ARCH</name>
<accession>A0AC60W7N2</accession>
<dbReference type="EMBL" id="JACEMX010000077">
    <property type="protein sequence ID" value="MBA4463194.1"/>
    <property type="molecule type" value="Genomic_DNA"/>
</dbReference>
<evidence type="ECO:0000313" key="1">
    <source>
        <dbReference type="EMBL" id="MBA4463194.1"/>
    </source>
</evidence>
<dbReference type="Proteomes" id="UP000591542">
    <property type="component" value="Unassembled WGS sequence"/>
</dbReference>
<protein>
    <submittedName>
        <fullName evidence="1">dTMP kinase</fullName>
        <ecNumber evidence="1">2.7.4.9</ecNumber>
    </submittedName>
</protein>
<reference evidence="1 2" key="1">
    <citation type="journal article" date="2020" name="Appl. Environ. Microbiol.">
        <title>Genomic Characteristics of a Novel Species of Ammonia-Oxidizing Archaea from the Jiulong River Estuary.</title>
        <authorList>
            <person name="Zou D."/>
            <person name="Wan R."/>
            <person name="Han L."/>
            <person name="Xu M.N."/>
            <person name="Liu Y."/>
            <person name="Liu H."/>
            <person name="Kao S.J."/>
            <person name="Li M."/>
        </authorList>
    </citation>
    <scope>NUCLEOTIDE SEQUENCE [LARGE SCALE GENOMIC DNA]</scope>
    <source>
        <strain evidence="1">S2bin1</strain>
    </source>
</reference>
<proteinExistence type="predicted"/>